<proteinExistence type="predicted"/>
<evidence type="ECO:0000256" key="4">
    <source>
        <dbReference type="ARBA" id="ARBA00022692"/>
    </source>
</evidence>
<evidence type="ECO:0000313" key="10">
    <source>
        <dbReference type="Proteomes" id="UP000291424"/>
    </source>
</evidence>
<feature type="transmembrane region" description="Helical" evidence="7">
    <location>
        <begin position="204"/>
        <end position="223"/>
    </location>
</feature>
<dbReference type="CDD" id="cd17321">
    <property type="entry name" value="MFS_MMR_MDR_like"/>
    <property type="match status" value="1"/>
</dbReference>
<evidence type="ECO:0000256" key="1">
    <source>
        <dbReference type="ARBA" id="ARBA00004141"/>
    </source>
</evidence>
<keyword evidence="5 7" id="KW-1133">Transmembrane helix</keyword>
<evidence type="ECO:0000256" key="3">
    <source>
        <dbReference type="ARBA" id="ARBA00022475"/>
    </source>
</evidence>
<feature type="transmembrane region" description="Helical" evidence="7">
    <location>
        <begin position="49"/>
        <end position="72"/>
    </location>
</feature>
<comment type="subcellular location">
    <subcellularLocation>
        <location evidence="1">Membrane</location>
        <topology evidence="1">Multi-pass membrane protein</topology>
    </subcellularLocation>
</comment>
<dbReference type="Gene3D" id="1.20.1250.20">
    <property type="entry name" value="MFS general substrate transporter like domains"/>
    <property type="match status" value="1"/>
</dbReference>
<feature type="transmembrane region" description="Helical" evidence="7">
    <location>
        <begin position="362"/>
        <end position="383"/>
    </location>
</feature>
<dbReference type="PANTHER" id="PTHR42718">
    <property type="entry name" value="MAJOR FACILITATOR SUPERFAMILY MULTIDRUG TRANSPORTER MFSC"/>
    <property type="match status" value="1"/>
</dbReference>
<comment type="caution">
    <text evidence="9">The sequence shown here is derived from an EMBL/GenBank/DDBJ whole genome shotgun (WGS) entry which is preliminary data.</text>
</comment>
<feature type="transmembrane region" description="Helical" evidence="7">
    <location>
        <begin position="404"/>
        <end position="426"/>
    </location>
</feature>
<dbReference type="GO" id="GO:0016020">
    <property type="term" value="C:membrane"/>
    <property type="evidence" value="ECO:0007669"/>
    <property type="project" value="UniProtKB-SubCell"/>
</dbReference>
<accession>A0A4R0GB05</accession>
<feature type="transmembrane region" description="Helical" evidence="7">
    <location>
        <begin position="303"/>
        <end position="325"/>
    </location>
</feature>
<evidence type="ECO:0000256" key="5">
    <source>
        <dbReference type="ARBA" id="ARBA00022989"/>
    </source>
</evidence>
<organism evidence="9 10">
    <name type="scientific">Enterobacter wuhouensis</name>
    <dbReference type="NCBI Taxonomy" id="2529381"/>
    <lineage>
        <taxon>Bacteria</taxon>
        <taxon>Pseudomonadati</taxon>
        <taxon>Pseudomonadota</taxon>
        <taxon>Gammaproteobacteria</taxon>
        <taxon>Enterobacterales</taxon>
        <taxon>Enterobacteriaceae</taxon>
        <taxon>Enterobacter</taxon>
    </lineage>
</organism>
<dbReference type="InterPro" id="IPR011701">
    <property type="entry name" value="MFS"/>
</dbReference>
<feature type="transmembrane region" description="Helical" evidence="7">
    <location>
        <begin position="142"/>
        <end position="164"/>
    </location>
</feature>
<dbReference type="OrthoDB" id="2412976at2"/>
<feature type="transmembrane region" description="Helical" evidence="7">
    <location>
        <begin position="273"/>
        <end position="297"/>
    </location>
</feature>
<keyword evidence="2" id="KW-0813">Transport</keyword>
<feature type="transmembrane region" description="Helical" evidence="7">
    <location>
        <begin position="438"/>
        <end position="458"/>
    </location>
</feature>
<dbReference type="Proteomes" id="UP000291424">
    <property type="component" value="Unassembled WGS sequence"/>
</dbReference>
<keyword evidence="4 7" id="KW-0812">Transmembrane</keyword>
<feature type="transmembrane region" description="Helical" evidence="7">
    <location>
        <begin position="337"/>
        <end position="356"/>
    </location>
</feature>
<sequence length="465" mass="49020">MSTVPLTDTTSYAGNDRLLAGIVMSVLTFWLFAQSVINVVPAMKNSLAISLETLTLAVSLSALLCGCFVVACGGFADKFGRVRMTYIGLTLSIIGSALLFVSWEPVLFLLGRAIQGLSAACIMPATLALIKTWYQGSARQRAISFWVIGSWGGSGLSSFVGGAIATTLGWRWIFIFSMLVAAAALLLIRGTPESRSDGASRHRLDISGLVSFFCMLVLLNLFISKGHGWGWGSGLSLLVLGGAALAGVCFVLAGRRKGDAALIDFALFKNRAYSASVFSNFLLNGCIGTMMIASIWLQQGHRLSPLQTGMMTLGYLVTVLAMIRVGEKLLQRYGARLPMMTGPLLTATGITLISCTFLSKEIYIVTVFLSNILFGLGLGCYATPSTDTAVMNAPENKVGVASGVYKMGSSLGGAMGIAVTASLYALLLPLGMASAAQYALLFNSAICLASAAVTWALLPSARAPR</sequence>
<keyword evidence="6 7" id="KW-0472">Membrane</keyword>
<evidence type="ECO:0000256" key="6">
    <source>
        <dbReference type="ARBA" id="ARBA00023136"/>
    </source>
</evidence>
<dbReference type="EMBL" id="SJOO01000003">
    <property type="protein sequence ID" value="TCB93192.1"/>
    <property type="molecule type" value="Genomic_DNA"/>
</dbReference>
<feature type="transmembrane region" description="Helical" evidence="7">
    <location>
        <begin position="18"/>
        <end position="37"/>
    </location>
</feature>
<feature type="transmembrane region" description="Helical" evidence="7">
    <location>
        <begin position="229"/>
        <end position="253"/>
    </location>
</feature>
<gene>
    <name evidence="9" type="ORF">E0L20_09295</name>
</gene>
<feature type="domain" description="Major facilitator superfamily (MFS) profile" evidence="8">
    <location>
        <begin position="9"/>
        <end position="462"/>
    </location>
</feature>
<keyword evidence="3" id="KW-1003">Cell membrane</keyword>
<dbReference type="InterPro" id="IPR020846">
    <property type="entry name" value="MFS_dom"/>
</dbReference>
<dbReference type="Pfam" id="PF07690">
    <property type="entry name" value="MFS_1"/>
    <property type="match status" value="2"/>
</dbReference>
<dbReference type="PANTHER" id="PTHR42718:SF9">
    <property type="entry name" value="MAJOR FACILITATOR SUPERFAMILY MULTIDRUG TRANSPORTER MFSC"/>
    <property type="match status" value="1"/>
</dbReference>
<dbReference type="PROSITE" id="PS50850">
    <property type="entry name" value="MFS"/>
    <property type="match status" value="1"/>
</dbReference>
<dbReference type="RefSeq" id="WP_131633706.1">
    <property type="nucleotide sequence ID" value="NZ_SJOO01000003.1"/>
</dbReference>
<feature type="transmembrane region" description="Helical" evidence="7">
    <location>
        <begin position="109"/>
        <end position="130"/>
    </location>
</feature>
<dbReference type="AlphaFoldDB" id="A0A4R0GB05"/>
<evidence type="ECO:0000313" key="9">
    <source>
        <dbReference type="EMBL" id="TCB93192.1"/>
    </source>
</evidence>
<dbReference type="GO" id="GO:0022857">
    <property type="term" value="F:transmembrane transporter activity"/>
    <property type="evidence" value="ECO:0007669"/>
    <property type="project" value="InterPro"/>
</dbReference>
<evidence type="ECO:0000256" key="7">
    <source>
        <dbReference type="SAM" id="Phobius"/>
    </source>
</evidence>
<feature type="transmembrane region" description="Helical" evidence="7">
    <location>
        <begin position="170"/>
        <end position="192"/>
    </location>
</feature>
<dbReference type="SUPFAM" id="SSF103473">
    <property type="entry name" value="MFS general substrate transporter"/>
    <property type="match status" value="1"/>
</dbReference>
<reference evidence="9 10" key="1">
    <citation type="submission" date="2019-02" db="EMBL/GenBank/DDBJ databases">
        <title>The draft genome of Enterobacter spp. strains.</title>
        <authorList>
            <person name="Wang C."/>
            <person name="Feng Y."/>
            <person name="Zong Z."/>
        </authorList>
    </citation>
    <scope>NUCLEOTIDE SEQUENCE [LARGE SCALE GENOMIC DNA]</scope>
    <source>
        <strain evidence="9 10">WCHEW120002</strain>
    </source>
</reference>
<evidence type="ECO:0000256" key="2">
    <source>
        <dbReference type="ARBA" id="ARBA00022448"/>
    </source>
</evidence>
<name>A0A4R0GB05_9ENTR</name>
<feature type="transmembrane region" description="Helical" evidence="7">
    <location>
        <begin position="84"/>
        <end position="103"/>
    </location>
</feature>
<protein>
    <submittedName>
        <fullName evidence="9">MFS transporter</fullName>
    </submittedName>
</protein>
<dbReference type="Gene3D" id="1.20.1720.10">
    <property type="entry name" value="Multidrug resistance protein D"/>
    <property type="match status" value="1"/>
</dbReference>
<dbReference type="InterPro" id="IPR036259">
    <property type="entry name" value="MFS_trans_sf"/>
</dbReference>
<evidence type="ECO:0000259" key="8">
    <source>
        <dbReference type="PROSITE" id="PS50850"/>
    </source>
</evidence>